<name>A0A5M9HDP2_9SPHI</name>
<gene>
    <name evidence="1" type="ORF">F1649_07530</name>
</gene>
<organism evidence="1 2">
    <name type="scientific">Arcticibacter tournemirensis</name>
    <dbReference type="NCBI Taxonomy" id="699437"/>
    <lineage>
        <taxon>Bacteria</taxon>
        <taxon>Pseudomonadati</taxon>
        <taxon>Bacteroidota</taxon>
        <taxon>Sphingobacteriia</taxon>
        <taxon>Sphingobacteriales</taxon>
        <taxon>Sphingobacteriaceae</taxon>
        <taxon>Arcticibacter</taxon>
    </lineage>
</organism>
<comment type="caution">
    <text evidence="1">The sequence shown here is derived from an EMBL/GenBank/DDBJ whole genome shotgun (WGS) entry which is preliminary data.</text>
</comment>
<keyword evidence="2" id="KW-1185">Reference proteome</keyword>
<dbReference type="AlphaFoldDB" id="A0A5M9HDP2"/>
<dbReference type="RefSeq" id="WP_141814552.1">
    <property type="nucleotide sequence ID" value="NZ_VFPL01000001.1"/>
</dbReference>
<proteinExistence type="predicted"/>
<evidence type="ECO:0000313" key="2">
    <source>
        <dbReference type="Proteomes" id="UP000322918"/>
    </source>
</evidence>
<evidence type="ECO:0000313" key="1">
    <source>
        <dbReference type="EMBL" id="KAA8483731.1"/>
    </source>
</evidence>
<reference evidence="1 2" key="1">
    <citation type="submission" date="2019-09" db="EMBL/GenBank/DDBJ databases">
        <title>Pararcticibacter amylolyticus gen. nov., sp. nov., isolated from a rottenly hemp rope, and reclassification of Pedobacter tournemirensis as Pararcticibacter tournemirensis comb. nov.</title>
        <authorList>
            <person name="Cai Y."/>
        </authorList>
    </citation>
    <scope>NUCLEOTIDE SEQUENCE [LARGE SCALE GENOMIC DNA]</scope>
    <source>
        <strain evidence="1 2">TF5-37.2-LB10</strain>
    </source>
</reference>
<sequence>MLSKRELTALKKQLPEGGYQKISERLGNVSAESVKKAFNDPKRYKRDIFFVALEIIQEEKEADEALKNKAKEVLA</sequence>
<protein>
    <submittedName>
        <fullName evidence="1">Uncharacterized protein</fullName>
    </submittedName>
</protein>
<dbReference type="Proteomes" id="UP000322918">
    <property type="component" value="Unassembled WGS sequence"/>
</dbReference>
<dbReference type="EMBL" id="VWNE01000010">
    <property type="protein sequence ID" value="KAA8483731.1"/>
    <property type="molecule type" value="Genomic_DNA"/>
</dbReference>
<accession>A0A5M9HDP2</accession>